<name>W0A9T5_9SPHN</name>
<dbReference type="PROSITE" id="PS51184">
    <property type="entry name" value="JMJC"/>
    <property type="match status" value="1"/>
</dbReference>
<keyword evidence="3" id="KW-1185">Reference proteome</keyword>
<dbReference type="PANTHER" id="PTHR12461:SF105">
    <property type="entry name" value="HYPOXIA-INDUCIBLE FACTOR 1-ALPHA INHIBITOR"/>
    <property type="match status" value="1"/>
</dbReference>
<dbReference type="KEGG" id="ssan:NX02_07585"/>
<feature type="domain" description="JmjC" evidence="1">
    <location>
        <begin position="105"/>
        <end position="268"/>
    </location>
</feature>
<dbReference type="Pfam" id="PF13621">
    <property type="entry name" value="Cupin_8"/>
    <property type="match status" value="1"/>
</dbReference>
<sequence length="334" mass="36679">MIDIEEIVPAAIGNAAAFRERVIEPCQPVVLRGACRHWDIVEQSGATMLDRLLRFDSGRPAEIFVGPSTIAGRYRYGEHLVGFNFDREFSPLPAAFERMLHAAADPQAPTIYAGSLPADTYFPGFADSHPMPLIGQGVTPRIWIGNASNIACHYDAFDNLACCVVGHRRFTLYPPVAIADLYVGPIDHTMAGQPIALAADAAADEARYPRLARARAASVVVTLAPGDALYLPKLWWHQVEAQDSLNCLVNYWWDAFSAGPDAPMTAMMLAMIAIAERPAAERAAWSAWFEHYVFRPNGHPLAHLPPEQHGVLGPLSQGNYGRLRAMVMQLLRGR</sequence>
<dbReference type="SMART" id="SM00558">
    <property type="entry name" value="JmjC"/>
    <property type="match status" value="1"/>
</dbReference>
<dbReference type="SUPFAM" id="SSF51197">
    <property type="entry name" value="Clavaminate synthase-like"/>
    <property type="match status" value="1"/>
</dbReference>
<dbReference type="PANTHER" id="PTHR12461">
    <property type="entry name" value="HYPOXIA-INDUCIBLE FACTOR 1 ALPHA INHIBITOR-RELATED"/>
    <property type="match status" value="1"/>
</dbReference>
<dbReference type="InterPro" id="IPR041667">
    <property type="entry name" value="Cupin_8"/>
</dbReference>
<dbReference type="PATRIC" id="fig|1123269.5.peg.1476"/>
<dbReference type="STRING" id="1123269.NX02_07585"/>
<dbReference type="Gene3D" id="2.60.120.10">
    <property type="entry name" value="Jelly Rolls"/>
    <property type="match status" value="1"/>
</dbReference>
<dbReference type="Proteomes" id="UP000018851">
    <property type="component" value="Chromosome"/>
</dbReference>
<proteinExistence type="predicted"/>
<reference evidence="2 3" key="1">
    <citation type="submission" date="2013-07" db="EMBL/GenBank/DDBJ databases">
        <title>Completed genome of Sphingomonas sanxanigenens NX02.</title>
        <authorList>
            <person name="Ma T."/>
            <person name="Huang H."/>
            <person name="Wu M."/>
            <person name="Li X."/>
            <person name="Li G."/>
        </authorList>
    </citation>
    <scope>NUCLEOTIDE SEQUENCE [LARGE SCALE GENOMIC DNA]</scope>
    <source>
        <strain evidence="2 3">NX02</strain>
    </source>
</reference>
<dbReference type="RefSeq" id="WP_025291508.1">
    <property type="nucleotide sequence ID" value="NZ_CP006644.1"/>
</dbReference>
<protein>
    <recommendedName>
        <fullName evidence="1">JmjC domain-containing protein</fullName>
    </recommendedName>
</protein>
<accession>W0A9T5</accession>
<dbReference type="OrthoDB" id="479699at2"/>
<dbReference type="AlphaFoldDB" id="W0A9T5"/>
<gene>
    <name evidence="2" type="ORF">NX02_07585</name>
</gene>
<dbReference type="InterPro" id="IPR014710">
    <property type="entry name" value="RmlC-like_jellyroll"/>
</dbReference>
<dbReference type="InterPro" id="IPR003347">
    <property type="entry name" value="JmjC_dom"/>
</dbReference>
<evidence type="ECO:0000259" key="1">
    <source>
        <dbReference type="PROSITE" id="PS51184"/>
    </source>
</evidence>
<evidence type="ECO:0000313" key="3">
    <source>
        <dbReference type="Proteomes" id="UP000018851"/>
    </source>
</evidence>
<evidence type="ECO:0000313" key="2">
    <source>
        <dbReference type="EMBL" id="AHE53242.1"/>
    </source>
</evidence>
<dbReference type="HOGENOM" id="CLU_825764_0_0_5"/>
<dbReference type="eggNOG" id="COG2850">
    <property type="taxonomic scope" value="Bacteria"/>
</dbReference>
<dbReference type="EMBL" id="CP006644">
    <property type="protein sequence ID" value="AHE53242.1"/>
    <property type="molecule type" value="Genomic_DNA"/>
</dbReference>
<organism evidence="2 3">
    <name type="scientific">Sphingomonas sanxanigenens DSM 19645 = NX02</name>
    <dbReference type="NCBI Taxonomy" id="1123269"/>
    <lineage>
        <taxon>Bacteria</taxon>
        <taxon>Pseudomonadati</taxon>
        <taxon>Pseudomonadota</taxon>
        <taxon>Alphaproteobacteria</taxon>
        <taxon>Sphingomonadales</taxon>
        <taxon>Sphingomonadaceae</taxon>
        <taxon>Sphingomonas</taxon>
    </lineage>
</organism>